<dbReference type="InterPro" id="IPR027417">
    <property type="entry name" value="P-loop_NTPase"/>
</dbReference>
<dbReference type="AlphaFoldDB" id="A0A1F5WZE1"/>
<evidence type="ECO:0000313" key="1">
    <source>
        <dbReference type="EMBL" id="OGF81025.1"/>
    </source>
</evidence>
<dbReference type="STRING" id="1798351.A2930_00200"/>
<dbReference type="EMBL" id="MFID01000020">
    <property type="protein sequence ID" value="OGF81025.1"/>
    <property type="molecule type" value="Genomic_DNA"/>
</dbReference>
<dbReference type="SUPFAM" id="SSF52540">
    <property type="entry name" value="P-loop containing nucleoside triphosphate hydrolases"/>
    <property type="match status" value="1"/>
</dbReference>
<proteinExistence type="predicted"/>
<protein>
    <recommendedName>
        <fullName evidence="3">DNA polymerase III subunit delta</fullName>
    </recommendedName>
</protein>
<dbReference type="PANTHER" id="PTHR11669">
    <property type="entry name" value="REPLICATION FACTOR C / DNA POLYMERASE III GAMMA-TAU SUBUNIT"/>
    <property type="match status" value="1"/>
</dbReference>
<sequence>MNKQLDFLKRQIERGALPHAYLFAGTDNEGKEEAIEYLSGALMPQRKGGINPDFCEINSDPITIDDIRLVKEKASMSPLAGEKNVFLIRNIERLSWQAAPALLKLLEEPSRTSFILATTENVEKVLPTLRSRFSILKFPSFAKASEGKHDQFARYSVGGSDGFKLPAKPPHEDKAEFTEFVRGALRHARTAMRRNPTPQNIERTKRVLKAISALADPTMNHRLLGEYIIMVLS</sequence>
<evidence type="ECO:0000313" key="2">
    <source>
        <dbReference type="Proteomes" id="UP000178114"/>
    </source>
</evidence>
<comment type="caution">
    <text evidence="1">The sequence shown here is derived from an EMBL/GenBank/DDBJ whole genome shotgun (WGS) entry which is preliminary data.</text>
</comment>
<accession>A0A1F5WZE1</accession>
<dbReference type="PANTHER" id="PTHR11669:SF8">
    <property type="entry name" value="DNA POLYMERASE III SUBUNIT DELTA"/>
    <property type="match status" value="1"/>
</dbReference>
<dbReference type="InterPro" id="IPR050238">
    <property type="entry name" value="DNA_Rep/Repair_Clamp_Loader"/>
</dbReference>
<name>A0A1F5WZE1_9BACT</name>
<dbReference type="GO" id="GO:0006261">
    <property type="term" value="P:DNA-templated DNA replication"/>
    <property type="evidence" value="ECO:0007669"/>
    <property type="project" value="TreeGrafter"/>
</dbReference>
<evidence type="ECO:0008006" key="3">
    <source>
        <dbReference type="Google" id="ProtNLM"/>
    </source>
</evidence>
<organism evidence="1 2">
    <name type="scientific">Candidatus Giovannonibacteria bacterium RIFCSPLOWO2_01_FULL_45_34</name>
    <dbReference type="NCBI Taxonomy" id="1798351"/>
    <lineage>
        <taxon>Bacteria</taxon>
        <taxon>Candidatus Giovannoniibacteriota</taxon>
    </lineage>
</organism>
<dbReference type="Proteomes" id="UP000178114">
    <property type="component" value="Unassembled WGS sequence"/>
</dbReference>
<gene>
    <name evidence="1" type="ORF">A2930_00200</name>
</gene>
<dbReference type="Gene3D" id="3.40.50.300">
    <property type="entry name" value="P-loop containing nucleotide triphosphate hydrolases"/>
    <property type="match status" value="1"/>
</dbReference>
<dbReference type="Pfam" id="PF13177">
    <property type="entry name" value="DNA_pol3_delta2"/>
    <property type="match status" value="1"/>
</dbReference>
<reference evidence="1 2" key="1">
    <citation type="journal article" date="2016" name="Nat. Commun.">
        <title>Thousands of microbial genomes shed light on interconnected biogeochemical processes in an aquifer system.</title>
        <authorList>
            <person name="Anantharaman K."/>
            <person name="Brown C.T."/>
            <person name="Hug L.A."/>
            <person name="Sharon I."/>
            <person name="Castelle C.J."/>
            <person name="Probst A.J."/>
            <person name="Thomas B.C."/>
            <person name="Singh A."/>
            <person name="Wilkins M.J."/>
            <person name="Karaoz U."/>
            <person name="Brodie E.L."/>
            <person name="Williams K.H."/>
            <person name="Hubbard S.S."/>
            <person name="Banfield J.F."/>
        </authorList>
    </citation>
    <scope>NUCLEOTIDE SEQUENCE [LARGE SCALE GENOMIC DNA]</scope>
</reference>